<sequence length="510" mass="57520">MATTVLLTAAFAATAWLAFRLFTQTNAKLNIPYLSFEDGNNSIQRYARESGSIMRRGYDEYLKRGLPFAMFNCLEPSQPIAILPTKYLPEVRGAAASKLSFPAFMNRSTVAEHIGAPRVTERVIRVARLDLNRALNDLIIPIQNTCTAVLDFALPRGVQDPEWTPVSAQALFWAPISAIMTLVLVGPELCASGEWNGLLAAYLQHGHATAKHVRETYRPWMRWTVKYLDKDVKAMAEFRKKGTALLRPVIEARIRAARQGQRSPFQDATQWLVDSYLADGTAINAEQIMQDMSFLVAASWHGILMNRVSILFDLIERPESLDAIREEIARVQNGPLNQQTRGGLWSRQSLASLLVLDSFMKESQRLHTFQHYTMQRIALQEVTFSDGLRIPAGTWVHMPSRMHGRDSAVVPGGKGEEFDALRWKRLREEGDATKFHFASVHDEMLPWGSGAHACPGRFLVQDVLKVLFIHLVTKYDMKFVEGEKRPTDWDEHTGTMPDVMASVLVRERAA</sequence>
<evidence type="ECO:0000256" key="8">
    <source>
        <dbReference type="ARBA" id="ARBA00023002"/>
    </source>
</evidence>
<dbReference type="GO" id="GO:0019748">
    <property type="term" value="P:secondary metabolic process"/>
    <property type="evidence" value="ECO:0007669"/>
    <property type="project" value="UniProtKB-ARBA"/>
</dbReference>
<dbReference type="STRING" id="1810919.A0A3D8T3J8"/>
<dbReference type="RefSeq" id="XP_026608214.1">
    <property type="nucleotide sequence ID" value="XM_026742369.1"/>
</dbReference>
<accession>A0A3D8T3J8</accession>
<dbReference type="GO" id="GO:0020037">
    <property type="term" value="F:heme binding"/>
    <property type="evidence" value="ECO:0007669"/>
    <property type="project" value="InterPro"/>
</dbReference>
<evidence type="ECO:0000256" key="5">
    <source>
        <dbReference type="ARBA" id="ARBA00022692"/>
    </source>
</evidence>
<dbReference type="GO" id="GO:0004497">
    <property type="term" value="F:monooxygenase activity"/>
    <property type="evidence" value="ECO:0007669"/>
    <property type="project" value="UniProtKB-KW"/>
</dbReference>
<dbReference type="PROSITE" id="PS00086">
    <property type="entry name" value="CYTOCHROME_P450"/>
    <property type="match status" value="1"/>
</dbReference>
<keyword evidence="10 13" id="KW-0503">Monooxygenase</keyword>
<comment type="cofactor">
    <cofactor evidence="1 12">
        <name>heme</name>
        <dbReference type="ChEBI" id="CHEBI:30413"/>
    </cofactor>
</comment>
<keyword evidence="9 12" id="KW-0408">Iron</keyword>
<proteinExistence type="inferred from homology"/>
<comment type="similarity">
    <text evidence="3 13">Belongs to the cytochrome P450 family.</text>
</comment>
<dbReference type="InterPro" id="IPR017972">
    <property type="entry name" value="Cyt_P450_CS"/>
</dbReference>
<protein>
    <recommendedName>
        <fullName evidence="16">Cytochrome P450</fullName>
    </recommendedName>
</protein>
<comment type="subcellular location">
    <subcellularLocation>
        <location evidence="2">Membrane</location>
    </subcellularLocation>
</comment>
<evidence type="ECO:0000256" key="2">
    <source>
        <dbReference type="ARBA" id="ARBA00004370"/>
    </source>
</evidence>
<name>A0A3D8T3J8_9EURO</name>
<evidence type="ECO:0000256" key="10">
    <source>
        <dbReference type="ARBA" id="ARBA00023033"/>
    </source>
</evidence>
<dbReference type="Gene3D" id="1.10.630.10">
    <property type="entry name" value="Cytochrome P450"/>
    <property type="match status" value="1"/>
</dbReference>
<dbReference type="CDD" id="cd11041">
    <property type="entry name" value="CYP503A1-like"/>
    <property type="match status" value="1"/>
</dbReference>
<evidence type="ECO:0000256" key="9">
    <source>
        <dbReference type="ARBA" id="ARBA00023004"/>
    </source>
</evidence>
<dbReference type="InterPro" id="IPR001128">
    <property type="entry name" value="Cyt_P450"/>
</dbReference>
<evidence type="ECO:0000256" key="12">
    <source>
        <dbReference type="PIRSR" id="PIRSR602403-1"/>
    </source>
</evidence>
<dbReference type="GO" id="GO:0016705">
    <property type="term" value="F:oxidoreductase activity, acting on paired donors, with incorporation or reduction of molecular oxygen"/>
    <property type="evidence" value="ECO:0007669"/>
    <property type="project" value="InterPro"/>
</dbReference>
<evidence type="ECO:0000256" key="1">
    <source>
        <dbReference type="ARBA" id="ARBA00001971"/>
    </source>
</evidence>
<dbReference type="PANTHER" id="PTHR46206">
    <property type="entry name" value="CYTOCHROME P450"/>
    <property type="match status" value="1"/>
</dbReference>
<evidence type="ECO:0008006" key="16">
    <source>
        <dbReference type="Google" id="ProtNLM"/>
    </source>
</evidence>
<evidence type="ECO:0000256" key="6">
    <source>
        <dbReference type="ARBA" id="ARBA00022723"/>
    </source>
</evidence>
<evidence type="ECO:0000256" key="7">
    <source>
        <dbReference type="ARBA" id="ARBA00022989"/>
    </source>
</evidence>
<feature type="binding site" description="axial binding residue" evidence="12">
    <location>
        <position position="454"/>
    </location>
    <ligand>
        <name>heme</name>
        <dbReference type="ChEBI" id="CHEBI:30413"/>
    </ligand>
    <ligandPart>
        <name>Fe</name>
        <dbReference type="ChEBI" id="CHEBI:18248"/>
    </ligandPart>
</feature>
<comment type="caution">
    <text evidence="14">The sequence shown here is derived from an EMBL/GenBank/DDBJ whole genome shotgun (WGS) entry which is preliminary data.</text>
</comment>
<keyword evidence="6 12" id="KW-0479">Metal-binding</keyword>
<evidence type="ECO:0000256" key="13">
    <source>
        <dbReference type="RuleBase" id="RU000461"/>
    </source>
</evidence>
<dbReference type="EMBL" id="PVWQ01000001">
    <property type="protein sequence ID" value="RDW93031.1"/>
    <property type="molecule type" value="Genomic_DNA"/>
</dbReference>
<keyword evidence="5" id="KW-0812">Transmembrane</keyword>
<dbReference type="PRINTS" id="PR00465">
    <property type="entry name" value="EP450IV"/>
</dbReference>
<dbReference type="GO" id="GO:0005506">
    <property type="term" value="F:iron ion binding"/>
    <property type="evidence" value="ECO:0007669"/>
    <property type="project" value="InterPro"/>
</dbReference>
<evidence type="ECO:0000313" key="14">
    <source>
        <dbReference type="EMBL" id="RDW93031.1"/>
    </source>
</evidence>
<organism evidence="14 15">
    <name type="scientific">Aspergillus mulundensis</name>
    <dbReference type="NCBI Taxonomy" id="1810919"/>
    <lineage>
        <taxon>Eukaryota</taxon>
        <taxon>Fungi</taxon>
        <taxon>Dikarya</taxon>
        <taxon>Ascomycota</taxon>
        <taxon>Pezizomycotina</taxon>
        <taxon>Eurotiomycetes</taxon>
        <taxon>Eurotiomycetidae</taxon>
        <taxon>Eurotiales</taxon>
        <taxon>Aspergillaceae</taxon>
        <taxon>Aspergillus</taxon>
        <taxon>Aspergillus subgen. Nidulantes</taxon>
    </lineage>
</organism>
<dbReference type="AlphaFoldDB" id="A0A3D8T3J8"/>
<dbReference type="GeneID" id="38110723"/>
<dbReference type="Pfam" id="PF00067">
    <property type="entry name" value="p450"/>
    <property type="match status" value="1"/>
</dbReference>
<evidence type="ECO:0000256" key="11">
    <source>
        <dbReference type="ARBA" id="ARBA00023136"/>
    </source>
</evidence>
<evidence type="ECO:0000256" key="4">
    <source>
        <dbReference type="ARBA" id="ARBA00022617"/>
    </source>
</evidence>
<keyword evidence="11" id="KW-0472">Membrane</keyword>
<keyword evidence="8 13" id="KW-0560">Oxidoreductase</keyword>
<dbReference type="SUPFAM" id="SSF48264">
    <property type="entry name" value="Cytochrome P450"/>
    <property type="match status" value="1"/>
</dbReference>
<dbReference type="GO" id="GO:0016020">
    <property type="term" value="C:membrane"/>
    <property type="evidence" value="ECO:0007669"/>
    <property type="project" value="UniProtKB-SubCell"/>
</dbReference>
<dbReference type="OrthoDB" id="1844152at2759"/>
<keyword evidence="7" id="KW-1133">Transmembrane helix</keyword>
<keyword evidence="4 12" id="KW-0349">Heme</keyword>
<keyword evidence="15" id="KW-1185">Reference proteome</keyword>
<gene>
    <name evidence="14" type="ORF">DSM5745_00353</name>
</gene>
<dbReference type="InterPro" id="IPR002403">
    <property type="entry name" value="Cyt_P450_E_grp-IV"/>
</dbReference>
<dbReference type="InterPro" id="IPR036396">
    <property type="entry name" value="Cyt_P450_sf"/>
</dbReference>
<evidence type="ECO:0000313" key="15">
    <source>
        <dbReference type="Proteomes" id="UP000256690"/>
    </source>
</evidence>
<evidence type="ECO:0000256" key="3">
    <source>
        <dbReference type="ARBA" id="ARBA00010617"/>
    </source>
</evidence>
<dbReference type="Proteomes" id="UP000256690">
    <property type="component" value="Unassembled WGS sequence"/>
</dbReference>
<reference evidence="14 15" key="1">
    <citation type="journal article" date="2018" name="IMA Fungus">
        <title>IMA Genome-F 9: Draft genome sequence of Annulohypoxylon stygium, Aspergillus mulundensis, Berkeleyomyces basicola (syn. Thielaviopsis basicola), Ceratocystis smalleyi, two Cercospora beticola strains, Coleophoma cylindrospora, Fusarium fracticaudum, Phialophora cf. hyalina, and Morchella septimelata.</title>
        <authorList>
            <person name="Wingfield B.D."/>
            <person name="Bills G.F."/>
            <person name="Dong Y."/>
            <person name="Huang W."/>
            <person name="Nel W.J."/>
            <person name="Swalarsk-Parry B.S."/>
            <person name="Vaghefi N."/>
            <person name="Wilken P.M."/>
            <person name="An Z."/>
            <person name="de Beer Z.W."/>
            <person name="De Vos L."/>
            <person name="Chen L."/>
            <person name="Duong T.A."/>
            <person name="Gao Y."/>
            <person name="Hammerbacher A."/>
            <person name="Kikkert J.R."/>
            <person name="Li Y."/>
            <person name="Li H."/>
            <person name="Li K."/>
            <person name="Li Q."/>
            <person name="Liu X."/>
            <person name="Ma X."/>
            <person name="Naidoo K."/>
            <person name="Pethybridge S.J."/>
            <person name="Sun J."/>
            <person name="Steenkamp E.T."/>
            <person name="van der Nest M.A."/>
            <person name="van Wyk S."/>
            <person name="Wingfield M.J."/>
            <person name="Xiong C."/>
            <person name="Yue Q."/>
            <person name="Zhang X."/>
        </authorList>
    </citation>
    <scope>NUCLEOTIDE SEQUENCE [LARGE SCALE GENOMIC DNA]</scope>
    <source>
        <strain evidence="14 15">DSM 5745</strain>
    </source>
</reference>